<reference evidence="8 9" key="1">
    <citation type="journal article" date="2023" name="Plant Biotechnol. J.">
        <title>Chromosome-level wild Hevea brasiliensis genome provides new tools for genomic-assisted breeding and valuable loci to elevate rubber yield.</title>
        <authorList>
            <person name="Cheng H."/>
            <person name="Song X."/>
            <person name="Hu Y."/>
            <person name="Wu T."/>
            <person name="Yang Q."/>
            <person name="An Z."/>
            <person name="Feng S."/>
            <person name="Deng Z."/>
            <person name="Wu W."/>
            <person name="Zeng X."/>
            <person name="Tu M."/>
            <person name="Wang X."/>
            <person name="Huang H."/>
        </authorList>
    </citation>
    <scope>NUCLEOTIDE SEQUENCE [LARGE SCALE GENOMIC DNA]</scope>
    <source>
        <strain evidence="8">MT/VB/25A 57/8</strain>
    </source>
</reference>
<dbReference type="Proteomes" id="UP001174677">
    <property type="component" value="Chromosome 8"/>
</dbReference>
<keyword evidence="9" id="KW-1185">Reference proteome</keyword>
<evidence type="ECO:0000313" key="8">
    <source>
        <dbReference type="EMBL" id="KAJ9175391.1"/>
    </source>
</evidence>
<keyword evidence="3 6" id="KW-0812">Transmembrane</keyword>
<feature type="transmembrane region" description="Helical" evidence="6">
    <location>
        <begin position="310"/>
        <end position="328"/>
    </location>
</feature>
<dbReference type="EMBL" id="JARPOI010000008">
    <property type="protein sequence ID" value="KAJ9175391.1"/>
    <property type="molecule type" value="Genomic_DNA"/>
</dbReference>
<keyword evidence="5 6" id="KW-0472">Membrane</keyword>
<dbReference type="InterPro" id="IPR037185">
    <property type="entry name" value="EmrE-like"/>
</dbReference>
<dbReference type="PANTHER" id="PTHR31218">
    <property type="entry name" value="WAT1-RELATED PROTEIN"/>
    <property type="match status" value="1"/>
</dbReference>
<feature type="transmembrane region" description="Helical" evidence="6">
    <location>
        <begin position="44"/>
        <end position="63"/>
    </location>
</feature>
<feature type="transmembrane region" description="Helical" evidence="6">
    <location>
        <begin position="137"/>
        <end position="158"/>
    </location>
</feature>
<feature type="domain" description="EamA" evidence="7">
    <location>
        <begin position="14"/>
        <end position="156"/>
    </location>
</feature>
<evidence type="ECO:0000313" key="9">
    <source>
        <dbReference type="Proteomes" id="UP001174677"/>
    </source>
</evidence>
<evidence type="ECO:0000256" key="6">
    <source>
        <dbReference type="RuleBase" id="RU363077"/>
    </source>
</evidence>
<name>A0ABQ9M5B8_HEVBR</name>
<evidence type="ECO:0000256" key="2">
    <source>
        <dbReference type="ARBA" id="ARBA00007635"/>
    </source>
</evidence>
<sequence length="373" mass="40969">MRHIFAALAGLKPAIVMVVVHIAYTGMNILYKLAANEGINSRVIIAYRWIFSSALLIPLALIVERKSRPKLTRVVLFQAFLCGLFGGLGSQNLYLGSLALTSATYVRAMSILLPAITLILATNFLPRLENLELKTTIAKAKVMGTLIGIGGAMLLTFYKGPETNIWSLNLHLLKTNQHQNSYISSTHILGSSLALGSCTSYALWLIVQTKMSERYPCHYSSSALMSIMASIQCVILSLCMERNWSNWKLGWNLMLLTVAYSGIVIAGLVVIVIAWCVHIREPVFMANFNPLSLLLTAIMGSLVLEEKLHLGSILGAGLIVRGLYMVLWGKGREVKDKLVLTESSIKSDIIVIVNDGDHPALNAFIDEDPLPKE</sequence>
<keyword evidence="4 6" id="KW-1133">Transmembrane helix</keyword>
<feature type="transmembrane region" description="Helical" evidence="6">
    <location>
        <begin position="5"/>
        <end position="24"/>
    </location>
</feature>
<evidence type="ECO:0000259" key="7">
    <source>
        <dbReference type="Pfam" id="PF00892"/>
    </source>
</evidence>
<dbReference type="SUPFAM" id="SSF103481">
    <property type="entry name" value="Multidrug resistance efflux transporter EmrE"/>
    <property type="match status" value="2"/>
</dbReference>
<comment type="caution">
    <text evidence="8">The sequence shown here is derived from an EMBL/GenBank/DDBJ whole genome shotgun (WGS) entry which is preliminary data.</text>
</comment>
<proteinExistence type="inferred from homology"/>
<accession>A0ABQ9M5B8</accession>
<dbReference type="Pfam" id="PF00892">
    <property type="entry name" value="EamA"/>
    <property type="match status" value="2"/>
</dbReference>
<evidence type="ECO:0000256" key="5">
    <source>
        <dbReference type="ARBA" id="ARBA00023136"/>
    </source>
</evidence>
<dbReference type="InterPro" id="IPR030184">
    <property type="entry name" value="WAT1-related"/>
</dbReference>
<protein>
    <recommendedName>
        <fullName evidence="6">WAT1-related protein</fullName>
    </recommendedName>
</protein>
<comment type="similarity">
    <text evidence="2 6">Belongs to the drug/metabolite transporter (DMT) superfamily. Plant drug/metabolite exporter (P-DME) (TC 2.A.7.4) family.</text>
</comment>
<feature type="transmembrane region" description="Helical" evidence="6">
    <location>
        <begin position="219"/>
        <end position="238"/>
    </location>
</feature>
<evidence type="ECO:0000256" key="4">
    <source>
        <dbReference type="ARBA" id="ARBA00022989"/>
    </source>
</evidence>
<gene>
    <name evidence="8" type="ORF">P3X46_013953</name>
</gene>
<comment type="subcellular location">
    <subcellularLocation>
        <location evidence="1 6">Membrane</location>
        <topology evidence="1 6">Multi-pass membrane protein</topology>
    </subcellularLocation>
</comment>
<organism evidence="8 9">
    <name type="scientific">Hevea brasiliensis</name>
    <name type="common">Para rubber tree</name>
    <name type="synonym">Siphonia brasiliensis</name>
    <dbReference type="NCBI Taxonomy" id="3981"/>
    <lineage>
        <taxon>Eukaryota</taxon>
        <taxon>Viridiplantae</taxon>
        <taxon>Streptophyta</taxon>
        <taxon>Embryophyta</taxon>
        <taxon>Tracheophyta</taxon>
        <taxon>Spermatophyta</taxon>
        <taxon>Magnoliopsida</taxon>
        <taxon>eudicotyledons</taxon>
        <taxon>Gunneridae</taxon>
        <taxon>Pentapetalae</taxon>
        <taxon>rosids</taxon>
        <taxon>fabids</taxon>
        <taxon>Malpighiales</taxon>
        <taxon>Euphorbiaceae</taxon>
        <taxon>Crotonoideae</taxon>
        <taxon>Micrandreae</taxon>
        <taxon>Hevea</taxon>
    </lineage>
</organism>
<feature type="transmembrane region" description="Helical" evidence="6">
    <location>
        <begin position="284"/>
        <end position="304"/>
    </location>
</feature>
<evidence type="ECO:0000256" key="3">
    <source>
        <dbReference type="ARBA" id="ARBA00022692"/>
    </source>
</evidence>
<dbReference type="InterPro" id="IPR000620">
    <property type="entry name" value="EamA_dom"/>
</dbReference>
<feature type="transmembrane region" description="Helical" evidence="6">
    <location>
        <begin position="106"/>
        <end position="125"/>
    </location>
</feature>
<feature type="transmembrane region" description="Helical" evidence="6">
    <location>
        <begin position="188"/>
        <end position="207"/>
    </location>
</feature>
<evidence type="ECO:0000256" key="1">
    <source>
        <dbReference type="ARBA" id="ARBA00004141"/>
    </source>
</evidence>
<feature type="domain" description="EamA" evidence="7">
    <location>
        <begin position="189"/>
        <end position="327"/>
    </location>
</feature>
<feature type="transmembrane region" description="Helical" evidence="6">
    <location>
        <begin position="258"/>
        <end position="277"/>
    </location>
</feature>
<feature type="transmembrane region" description="Helical" evidence="6">
    <location>
        <begin position="75"/>
        <end position="94"/>
    </location>
</feature>